<accession>S2DDE3</accession>
<gene>
    <name evidence="1" type="ORF">A33Q_1852</name>
</gene>
<evidence type="ECO:0000313" key="2">
    <source>
        <dbReference type="Proteomes" id="UP000006073"/>
    </source>
</evidence>
<sequence>MNQMLDINDDGDSNLDFLGQLESLGSEQNNRMTFLEGENDEMFFNFYYPNVLTEQNGVPIIRFVTESVSLFVDFNENTNQFDISEQNPPNIEVGEIISLDLIDQLTLEVIINKNLYDFQENEWKAVTVNYQFVRGLIST</sequence>
<comment type="caution">
    <text evidence="1">The sequence shown here is derived from an EMBL/GenBank/DDBJ whole genome shotgun (WGS) entry which is preliminary data.</text>
</comment>
<proteinExistence type="predicted"/>
<dbReference type="EMBL" id="ALWO02000031">
    <property type="protein sequence ID" value="EOZ96934.1"/>
    <property type="molecule type" value="Genomic_DNA"/>
</dbReference>
<dbReference type="Proteomes" id="UP000006073">
    <property type="component" value="Unassembled WGS sequence"/>
</dbReference>
<protein>
    <submittedName>
        <fullName evidence="1">Uncharacterized protein</fullName>
    </submittedName>
</protein>
<evidence type="ECO:0000313" key="1">
    <source>
        <dbReference type="EMBL" id="EOZ96934.1"/>
    </source>
</evidence>
<reference evidence="1 2" key="1">
    <citation type="journal article" date="2013" name="Genome Announc.">
        <title>Draft Genome Sequence of Indibacter alkaliphilus Strain LW1T, Isolated from Lonar Lake, a Haloalkaline Lake in the Buldana District of Maharashtra, India.</title>
        <authorList>
            <person name="Singh A."/>
            <person name="Kumar Jangir P."/>
            <person name="Sharma R."/>
            <person name="Singh A."/>
            <person name="Kumar Pinnaka A."/>
            <person name="Shivaji S."/>
        </authorList>
    </citation>
    <scope>NUCLEOTIDE SEQUENCE [LARGE SCALE GENOMIC DNA]</scope>
    <source>
        <strain evidence="2">CCUG 57479 / KCTC 22604 / LW1</strain>
    </source>
</reference>
<dbReference type="STRING" id="1189612.A33Q_1852"/>
<name>S2DDE3_INDAL</name>
<organism evidence="1 2">
    <name type="scientific">Indibacter alkaliphilus (strain CCUG 57479 / KCTC 22604 / LW1)</name>
    <dbReference type="NCBI Taxonomy" id="1189612"/>
    <lineage>
        <taxon>Bacteria</taxon>
        <taxon>Pseudomonadati</taxon>
        <taxon>Bacteroidota</taxon>
        <taxon>Cytophagia</taxon>
        <taxon>Cytophagales</taxon>
        <taxon>Cyclobacteriaceae</taxon>
    </lineage>
</organism>
<dbReference type="AlphaFoldDB" id="S2DDE3"/>
<keyword evidence="2" id="KW-1185">Reference proteome</keyword>